<dbReference type="PANTHER" id="PTHR31806">
    <property type="entry name" value="PURINE-CYTOSINE PERMEASE FCY2-RELATED"/>
    <property type="match status" value="1"/>
</dbReference>
<reference evidence="8 9" key="1">
    <citation type="submission" date="2016-07" db="EMBL/GenBank/DDBJ databases">
        <title>Pervasive Adenine N6-methylation of Active Genes in Fungi.</title>
        <authorList>
            <consortium name="DOE Joint Genome Institute"/>
            <person name="Mondo S.J."/>
            <person name="Dannebaum R.O."/>
            <person name="Kuo R.C."/>
            <person name="Labutti K."/>
            <person name="Haridas S."/>
            <person name="Kuo A."/>
            <person name="Salamov A."/>
            <person name="Ahrendt S.R."/>
            <person name="Lipzen A."/>
            <person name="Sullivan W."/>
            <person name="Andreopoulos W.B."/>
            <person name="Clum A."/>
            <person name="Lindquist E."/>
            <person name="Daum C."/>
            <person name="Ramamoorthy G.K."/>
            <person name="Gryganskyi A."/>
            <person name="Culley D."/>
            <person name="Magnuson J.K."/>
            <person name="James T.Y."/>
            <person name="O'Malley M.A."/>
            <person name="Stajich J.E."/>
            <person name="Spatafora J.W."/>
            <person name="Visel A."/>
            <person name="Grigoriev I.V."/>
        </authorList>
    </citation>
    <scope>NUCLEOTIDE SEQUENCE [LARGE SCALE GENOMIC DNA]</scope>
    <source>
        <strain evidence="8 9">CBS 115471</strain>
    </source>
</reference>
<dbReference type="GO" id="GO:0005886">
    <property type="term" value="C:plasma membrane"/>
    <property type="evidence" value="ECO:0007669"/>
    <property type="project" value="TreeGrafter"/>
</dbReference>
<evidence type="ECO:0000256" key="3">
    <source>
        <dbReference type="ARBA" id="ARBA00022448"/>
    </source>
</evidence>
<dbReference type="Proteomes" id="UP000193144">
    <property type="component" value="Unassembled WGS sequence"/>
</dbReference>
<accession>A0A1Y2A3Y7</accession>
<dbReference type="InterPro" id="IPR001248">
    <property type="entry name" value="Pur-cyt_permease"/>
</dbReference>
<dbReference type="InterPro" id="IPR026030">
    <property type="entry name" value="Pur-cyt_permease_Fcy2/21/22"/>
</dbReference>
<feature type="transmembrane region" description="Helical" evidence="7">
    <location>
        <begin position="48"/>
        <end position="71"/>
    </location>
</feature>
<comment type="caution">
    <text evidence="8">The sequence shown here is derived from an EMBL/GenBank/DDBJ whole genome shotgun (WGS) entry which is preliminary data.</text>
</comment>
<evidence type="ECO:0000256" key="1">
    <source>
        <dbReference type="ARBA" id="ARBA00004141"/>
    </source>
</evidence>
<dbReference type="EMBL" id="MCFA01000013">
    <property type="protein sequence ID" value="ORY17226.1"/>
    <property type="molecule type" value="Genomic_DNA"/>
</dbReference>
<gene>
    <name evidence="8" type="ORF">BCR34DRAFT_597020</name>
</gene>
<dbReference type="OrthoDB" id="5428495at2759"/>
<dbReference type="PANTHER" id="PTHR31806:SF1">
    <property type="entry name" value="PURINE-CYTOSINE PERMEASE FCY2-RELATED"/>
    <property type="match status" value="1"/>
</dbReference>
<evidence type="ECO:0000313" key="9">
    <source>
        <dbReference type="Proteomes" id="UP000193144"/>
    </source>
</evidence>
<evidence type="ECO:0000256" key="5">
    <source>
        <dbReference type="ARBA" id="ARBA00022989"/>
    </source>
</evidence>
<sequence>MSDENMAREDTSKILEKEVYGDKSIYDISTVQSKTSWTLRKRPTLFGLGWWDSFLALLFFNLVGAIPPVLIETFGPKTGIRTMAFQVSWGRISADYAVYMNENTKSWKIFFWTYNGLFWSGFLCECLDAALMTAVSGSAAFGAMYTRGGVGGLLGQIFEGYGTNVRNFGYFIETILSLSVVAVTAANIYSLGLNVQMVSDSLIKVPRFIWSLVRGTCFLVAAIAGRNDLQLAMKNFLNVIAYWLTLWLTIMLLEHFIWRRKPG</sequence>
<feature type="transmembrane region" description="Helical" evidence="7">
    <location>
        <begin position="168"/>
        <end position="188"/>
    </location>
</feature>
<keyword evidence="6 7" id="KW-0472">Membrane</keyword>
<dbReference type="AlphaFoldDB" id="A0A1Y2A3Y7"/>
<evidence type="ECO:0000256" key="2">
    <source>
        <dbReference type="ARBA" id="ARBA00008974"/>
    </source>
</evidence>
<proteinExistence type="inferred from homology"/>
<evidence type="ECO:0000256" key="6">
    <source>
        <dbReference type="ARBA" id="ARBA00023136"/>
    </source>
</evidence>
<protein>
    <submittedName>
        <fullName evidence="8">Uncharacterized protein</fullName>
    </submittedName>
</protein>
<evidence type="ECO:0000256" key="4">
    <source>
        <dbReference type="ARBA" id="ARBA00022692"/>
    </source>
</evidence>
<feature type="transmembrane region" description="Helical" evidence="7">
    <location>
        <begin position="208"/>
        <end position="224"/>
    </location>
</feature>
<keyword evidence="9" id="KW-1185">Reference proteome</keyword>
<dbReference type="Pfam" id="PF02133">
    <property type="entry name" value="Transp_cyt_pur"/>
    <property type="match status" value="1"/>
</dbReference>
<keyword evidence="5 7" id="KW-1133">Transmembrane helix</keyword>
<name>A0A1Y2A3Y7_9PLEO</name>
<dbReference type="STRING" id="1231657.A0A1Y2A3Y7"/>
<keyword evidence="3" id="KW-0813">Transport</keyword>
<evidence type="ECO:0000313" key="8">
    <source>
        <dbReference type="EMBL" id="ORY17226.1"/>
    </source>
</evidence>
<keyword evidence="4 7" id="KW-0812">Transmembrane</keyword>
<feature type="transmembrane region" description="Helical" evidence="7">
    <location>
        <begin position="236"/>
        <end position="258"/>
    </location>
</feature>
<dbReference type="Gene3D" id="1.10.4160.10">
    <property type="entry name" value="Hydantoin permease"/>
    <property type="match status" value="2"/>
</dbReference>
<dbReference type="GO" id="GO:0022857">
    <property type="term" value="F:transmembrane transporter activity"/>
    <property type="evidence" value="ECO:0007669"/>
    <property type="project" value="InterPro"/>
</dbReference>
<organism evidence="8 9">
    <name type="scientific">Clohesyomyces aquaticus</name>
    <dbReference type="NCBI Taxonomy" id="1231657"/>
    <lineage>
        <taxon>Eukaryota</taxon>
        <taxon>Fungi</taxon>
        <taxon>Dikarya</taxon>
        <taxon>Ascomycota</taxon>
        <taxon>Pezizomycotina</taxon>
        <taxon>Dothideomycetes</taxon>
        <taxon>Pleosporomycetidae</taxon>
        <taxon>Pleosporales</taxon>
        <taxon>Lindgomycetaceae</taxon>
        <taxon>Clohesyomyces</taxon>
    </lineage>
</organism>
<evidence type="ECO:0000256" key="7">
    <source>
        <dbReference type="SAM" id="Phobius"/>
    </source>
</evidence>
<comment type="similarity">
    <text evidence="2">Belongs to the purine-cytosine permease (2.A.39) family.</text>
</comment>
<comment type="subcellular location">
    <subcellularLocation>
        <location evidence="1">Membrane</location>
        <topology evidence="1">Multi-pass membrane protein</topology>
    </subcellularLocation>
</comment>